<feature type="compositionally biased region" description="Basic residues" evidence="11">
    <location>
        <begin position="508"/>
        <end position="520"/>
    </location>
</feature>
<dbReference type="EMBL" id="QQOH01000001">
    <property type="protein sequence ID" value="RDE24383.1"/>
    <property type="molecule type" value="Genomic_DNA"/>
</dbReference>
<evidence type="ECO:0000256" key="8">
    <source>
        <dbReference type="ARBA" id="ARBA00023098"/>
    </source>
</evidence>
<dbReference type="EC" id="2.3.1.20" evidence="4"/>
<feature type="domain" description="O-acyltransferase WSD1-like N-terminal" evidence="12">
    <location>
        <begin position="16"/>
        <end position="285"/>
    </location>
</feature>
<keyword evidence="8" id="KW-0443">Lipid metabolism</keyword>
<dbReference type="Gene3D" id="3.30.559.10">
    <property type="entry name" value="Chloramphenicol acetyltransferase-like domain"/>
    <property type="match status" value="1"/>
</dbReference>
<dbReference type="OrthoDB" id="9810950at2"/>
<dbReference type="InterPro" id="IPR045034">
    <property type="entry name" value="O-acyltransferase_WSD1-like"/>
</dbReference>
<dbReference type="Pfam" id="PF06974">
    <property type="entry name" value="WS_DGAT_C"/>
    <property type="match status" value="1"/>
</dbReference>
<dbReference type="GO" id="GO:0019432">
    <property type="term" value="P:triglyceride biosynthetic process"/>
    <property type="evidence" value="ECO:0007669"/>
    <property type="project" value="UniProtKB-UniPathway"/>
</dbReference>
<dbReference type="UniPathway" id="UPA00282"/>
<evidence type="ECO:0000256" key="6">
    <source>
        <dbReference type="ARBA" id="ARBA00022679"/>
    </source>
</evidence>
<dbReference type="GO" id="GO:0071731">
    <property type="term" value="P:response to nitric oxide"/>
    <property type="evidence" value="ECO:0007669"/>
    <property type="project" value="TreeGrafter"/>
</dbReference>
<feature type="domain" description="O-acyltransferase WSD1 C-terminal" evidence="13">
    <location>
        <begin position="326"/>
        <end position="478"/>
    </location>
</feature>
<dbReference type="InterPro" id="IPR014292">
    <property type="entry name" value="Acyl_transf_WS/DGAT"/>
</dbReference>
<proteinExistence type="inferred from homology"/>
<dbReference type="GO" id="GO:0001666">
    <property type="term" value="P:response to hypoxia"/>
    <property type="evidence" value="ECO:0007669"/>
    <property type="project" value="TreeGrafter"/>
</dbReference>
<comment type="pathway">
    <text evidence="2">Lipid metabolism.</text>
</comment>
<evidence type="ECO:0000259" key="13">
    <source>
        <dbReference type="Pfam" id="PF06974"/>
    </source>
</evidence>
<evidence type="ECO:0000256" key="3">
    <source>
        <dbReference type="ARBA" id="ARBA00009587"/>
    </source>
</evidence>
<evidence type="ECO:0000256" key="5">
    <source>
        <dbReference type="ARBA" id="ARBA00022516"/>
    </source>
</evidence>
<dbReference type="Proteomes" id="UP000253769">
    <property type="component" value="Unassembled WGS sequence"/>
</dbReference>
<feature type="region of interest" description="Disordered" evidence="11">
    <location>
        <begin position="486"/>
        <end position="565"/>
    </location>
</feature>
<keyword evidence="15" id="KW-1185">Reference proteome</keyword>
<gene>
    <name evidence="14" type="ORF">DV711_01990</name>
</gene>
<keyword evidence="5" id="KW-0444">Lipid biosynthesis</keyword>
<feature type="compositionally biased region" description="Low complexity" evidence="11">
    <location>
        <begin position="546"/>
        <end position="565"/>
    </location>
</feature>
<evidence type="ECO:0000313" key="15">
    <source>
        <dbReference type="Proteomes" id="UP000253769"/>
    </source>
</evidence>
<sequence length="565" mass="62052">MITPIPARMCPMLRQLHSVDSLFLHLDSKHSQMDVTPMYFYDPSTAADGVVTPEQIEQHLNRSIATLPILRSRLERPLLNLDNPYLVEDSYFDIRNHLHQIEMPSGADWKTLCEVVAKFQEHQLDLKRPPWEIMIVHGINGIEQLPDNCILMALKIHHVIVDGHTVMEMTERLHDEGLSRRAHSGIKQEEGYQAPELLGKLTRILSNNLLGTIRMVKPLVKQGPKVGMKLIDHLLRDNTSPDGVVRTRFNQPISDKKVWDYASFDLAEFKSVSKALPNATINHVVLATIAGALRSYLQSKGEATDQVLRAIAPINVRKPQQFDQGGNEIALFFPDLPIQIADPVERFKAVSVAATLARKIADDIGAEDLSDMAKQLPPAYVTYLTKLGSFQTNAGALLNHAGHTIVTNVPGPSSTLHLAGAKLVQMTGIAITSDHLGLLHAINSYAGRFNIAWTSTPEMMPDPEFYAECMRASFAELKQALLPEQAAATEPADVSAEPIEAATEPAKPRAKRAAAPRKTAKSAAKTTKKAASSRTRTTKPKETTGSSAAPSKRSSKSAKATTQNS</sequence>
<evidence type="ECO:0000256" key="10">
    <source>
        <dbReference type="ARBA" id="ARBA00048109"/>
    </source>
</evidence>
<dbReference type="GO" id="GO:0006071">
    <property type="term" value="P:glycerol metabolic process"/>
    <property type="evidence" value="ECO:0007669"/>
    <property type="project" value="UniProtKB-KW"/>
</dbReference>
<comment type="caution">
    <text evidence="14">The sequence shown here is derived from an EMBL/GenBank/DDBJ whole genome shotgun (WGS) entry which is preliminary data.</text>
</comment>
<evidence type="ECO:0000259" key="12">
    <source>
        <dbReference type="Pfam" id="PF03007"/>
    </source>
</evidence>
<dbReference type="NCBIfam" id="TIGR02946">
    <property type="entry name" value="acyl_WS_DGAT"/>
    <property type="match status" value="1"/>
</dbReference>
<organism evidence="14 15">
    <name type="scientific">Motiliproteus coralliicola</name>
    <dbReference type="NCBI Taxonomy" id="2283196"/>
    <lineage>
        <taxon>Bacteria</taxon>
        <taxon>Pseudomonadati</taxon>
        <taxon>Pseudomonadota</taxon>
        <taxon>Gammaproteobacteria</taxon>
        <taxon>Oceanospirillales</taxon>
        <taxon>Oceanospirillaceae</taxon>
        <taxon>Motiliproteus</taxon>
    </lineage>
</organism>
<comment type="similarity">
    <text evidence="3">Belongs to the long-chain O-acyltransferase family.</text>
</comment>
<dbReference type="GO" id="GO:0051701">
    <property type="term" value="P:biological process involved in interaction with host"/>
    <property type="evidence" value="ECO:0007669"/>
    <property type="project" value="TreeGrafter"/>
</dbReference>
<evidence type="ECO:0000256" key="9">
    <source>
        <dbReference type="ARBA" id="ARBA00023315"/>
    </source>
</evidence>
<keyword evidence="6 14" id="KW-0808">Transferase</keyword>
<evidence type="ECO:0000256" key="7">
    <source>
        <dbReference type="ARBA" id="ARBA00022798"/>
    </source>
</evidence>
<evidence type="ECO:0000313" key="14">
    <source>
        <dbReference type="EMBL" id="RDE24383.1"/>
    </source>
</evidence>
<reference evidence="14 15" key="1">
    <citation type="submission" date="2018-07" db="EMBL/GenBank/DDBJ databases">
        <title>Motiliproteus coralliicola sp. nov., a bacterium isolated from Coral.</title>
        <authorList>
            <person name="Wang G."/>
        </authorList>
    </citation>
    <scope>NUCLEOTIDE SEQUENCE [LARGE SCALE GENOMIC DNA]</scope>
    <source>
        <strain evidence="14 15">C34</strain>
    </source>
</reference>
<name>A0A369WTB3_9GAMM</name>
<dbReference type="GO" id="GO:0004144">
    <property type="term" value="F:diacylglycerol O-acyltransferase activity"/>
    <property type="evidence" value="ECO:0007669"/>
    <property type="project" value="UniProtKB-EC"/>
</dbReference>
<keyword evidence="9 14" id="KW-0012">Acyltransferase</keyword>
<evidence type="ECO:0000256" key="11">
    <source>
        <dbReference type="SAM" id="MobiDB-lite"/>
    </source>
</evidence>
<evidence type="ECO:0000256" key="2">
    <source>
        <dbReference type="ARBA" id="ARBA00005189"/>
    </source>
</evidence>
<comment type="catalytic activity">
    <reaction evidence="10">
        <text>an acyl-CoA + a 1,2-diacyl-sn-glycerol = a triacyl-sn-glycerol + CoA</text>
        <dbReference type="Rhea" id="RHEA:10868"/>
        <dbReference type="ChEBI" id="CHEBI:17815"/>
        <dbReference type="ChEBI" id="CHEBI:57287"/>
        <dbReference type="ChEBI" id="CHEBI:58342"/>
        <dbReference type="ChEBI" id="CHEBI:64615"/>
        <dbReference type="EC" id="2.3.1.20"/>
    </reaction>
</comment>
<dbReference type="SUPFAM" id="SSF52777">
    <property type="entry name" value="CoA-dependent acyltransferases"/>
    <property type="match status" value="1"/>
</dbReference>
<evidence type="ECO:0000256" key="1">
    <source>
        <dbReference type="ARBA" id="ARBA00004771"/>
    </source>
</evidence>
<dbReference type="PANTHER" id="PTHR31650">
    <property type="entry name" value="O-ACYLTRANSFERASE (WSD1-LIKE) FAMILY PROTEIN"/>
    <property type="match status" value="1"/>
</dbReference>
<dbReference type="InterPro" id="IPR004255">
    <property type="entry name" value="O-acyltransferase_WSD1_N"/>
</dbReference>
<evidence type="ECO:0000256" key="4">
    <source>
        <dbReference type="ARBA" id="ARBA00013244"/>
    </source>
</evidence>
<comment type="pathway">
    <text evidence="1">Glycerolipid metabolism; triacylglycerol biosynthesis.</text>
</comment>
<dbReference type="Pfam" id="PF03007">
    <property type="entry name" value="WS_DGAT_cat"/>
    <property type="match status" value="1"/>
</dbReference>
<keyword evidence="7" id="KW-0319">Glycerol metabolism</keyword>
<dbReference type="PANTHER" id="PTHR31650:SF1">
    <property type="entry name" value="WAX ESTER SYNTHASE_DIACYLGLYCEROL ACYLTRANSFERASE 4-RELATED"/>
    <property type="match status" value="1"/>
</dbReference>
<feature type="compositionally biased region" description="Low complexity" evidence="11">
    <location>
        <begin position="521"/>
        <end position="535"/>
    </location>
</feature>
<dbReference type="InterPro" id="IPR023213">
    <property type="entry name" value="CAT-like_dom_sf"/>
</dbReference>
<accession>A0A369WTB3</accession>
<dbReference type="GO" id="GO:0005886">
    <property type="term" value="C:plasma membrane"/>
    <property type="evidence" value="ECO:0007669"/>
    <property type="project" value="TreeGrafter"/>
</dbReference>
<dbReference type="AlphaFoldDB" id="A0A369WTB3"/>
<dbReference type="InterPro" id="IPR009721">
    <property type="entry name" value="O-acyltransferase_WSD1_C"/>
</dbReference>
<protein>
    <recommendedName>
        <fullName evidence="4">diacylglycerol O-acyltransferase</fullName>
        <ecNumber evidence="4">2.3.1.20</ecNumber>
    </recommendedName>
</protein>